<feature type="domain" description="T6SS Phospholipase effector Tle1-like catalytic" evidence="2">
    <location>
        <begin position="17"/>
        <end position="298"/>
    </location>
</feature>
<evidence type="ECO:0000313" key="4">
    <source>
        <dbReference type="Proteomes" id="UP000077248"/>
    </source>
</evidence>
<dbReference type="AlphaFoldDB" id="A0A177D5H0"/>
<feature type="compositionally biased region" description="Basic and acidic residues" evidence="1">
    <location>
        <begin position="428"/>
        <end position="452"/>
    </location>
</feature>
<keyword evidence="4" id="KW-1185">Reference proteome</keyword>
<feature type="compositionally biased region" description="Polar residues" evidence="1">
    <location>
        <begin position="384"/>
        <end position="393"/>
    </location>
</feature>
<dbReference type="EMBL" id="KV441498">
    <property type="protein sequence ID" value="OAG14766.1"/>
    <property type="molecule type" value="Genomic_DNA"/>
</dbReference>
<feature type="compositionally biased region" description="Basic and acidic residues" evidence="1">
    <location>
        <begin position="505"/>
        <end position="516"/>
    </location>
</feature>
<feature type="compositionally biased region" description="Polar residues" evidence="1">
    <location>
        <begin position="576"/>
        <end position="588"/>
    </location>
</feature>
<name>A0A177D5H0_ALTAL</name>
<dbReference type="PANTHER" id="PTHR33840:SF1">
    <property type="entry name" value="TLE1 PHOSPHOLIPASE DOMAIN-CONTAINING PROTEIN"/>
    <property type="match status" value="1"/>
</dbReference>
<dbReference type="PANTHER" id="PTHR33840">
    <property type="match status" value="1"/>
</dbReference>
<sequence>MDGSDRCRNSEEPRAAKCLFICCDGTWNNAVGTQLPVTNVARLARCLRREARNSKPHIVYYSSSVGTAAGRLGNWYQGAMGEGLAENMLNAYYFLCQNYSFRLLFNCRKVQAQHEDTNDTLIPSCSVCPVDEIILVGFSRGGFTVRCLAAFIDTVGLLRRKGLPFLKALFSLWTARKSKAGGDAFEELLQELKKNKFLARPRIKVLAEWDTVSAMSRKSFRPPAFSFVTDTVPSCVESAFHAMSIHESRYKFAPMPYHMASSTTTVVRQCLFVGSHSDIGGGNYDAGLSMLSFLWMIASIRNVSQAEFDDVVIFGDYVPLAVEWPLPSYRNLWRQKKKTYISCSESKGYLQASHRNWWKLVKWCSFGFAVCPRGKYWRAFSTDSLPDDQSSRPSRNESHGGLLGSSRSHNPQNPHDQEQPNDDPNPSRNEESRQGEQLREEQHRQERQQQEREHNITAELMSAEGQHSLSLEIHWTVRMLELRYENTAVCLPGYKSQERPQANESSDHQTKDAERQSRHYWCENHGSENASDPAREKGFQLQECEPSAEELRLYEAWFEFEAQPPNQPDENEQHGEQAQSIAQGQSMTREQDRMHKRDTEWKNVLHGFERKQDIRVPERQKQADTMRHWFASRKEDIRSLTEVDTSEHSNSISEEHTGLTHPNPVRWNLRSINDNSSSFVFRRFDNDRHSFRS</sequence>
<feature type="compositionally biased region" description="Basic and acidic residues" evidence="1">
    <location>
        <begin position="589"/>
        <end position="599"/>
    </location>
</feature>
<reference evidence="3 4" key="1">
    <citation type="submission" date="2016-05" db="EMBL/GenBank/DDBJ databases">
        <title>Comparative analysis of secretome profiles of manganese(II)-oxidizing ascomycete fungi.</title>
        <authorList>
            <consortium name="DOE Joint Genome Institute"/>
            <person name="Zeiner C.A."/>
            <person name="Purvine S.O."/>
            <person name="Zink E.M."/>
            <person name="Wu S."/>
            <person name="Pasa-Tolic L."/>
            <person name="Chaput D.L."/>
            <person name="Haridas S."/>
            <person name="Grigoriev I.V."/>
            <person name="Santelli C.M."/>
            <person name="Hansel C.M."/>
        </authorList>
    </citation>
    <scope>NUCLEOTIDE SEQUENCE [LARGE SCALE GENOMIC DNA]</scope>
    <source>
        <strain evidence="3 4">SRC1lrK2f</strain>
    </source>
</reference>
<organism evidence="3 4">
    <name type="scientific">Alternaria alternata</name>
    <name type="common">Alternaria rot fungus</name>
    <name type="synonym">Torula alternata</name>
    <dbReference type="NCBI Taxonomy" id="5599"/>
    <lineage>
        <taxon>Eukaryota</taxon>
        <taxon>Fungi</taxon>
        <taxon>Dikarya</taxon>
        <taxon>Ascomycota</taxon>
        <taxon>Pezizomycotina</taxon>
        <taxon>Dothideomycetes</taxon>
        <taxon>Pleosporomycetidae</taxon>
        <taxon>Pleosporales</taxon>
        <taxon>Pleosporineae</taxon>
        <taxon>Pleosporaceae</taxon>
        <taxon>Alternaria</taxon>
        <taxon>Alternaria sect. Alternaria</taxon>
        <taxon>Alternaria alternata complex</taxon>
    </lineage>
</organism>
<evidence type="ECO:0000313" key="3">
    <source>
        <dbReference type="EMBL" id="OAG14766.1"/>
    </source>
</evidence>
<evidence type="ECO:0000259" key="2">
    <source>
        <dbReference type="Pfam" id="PF09994"/>
    </source>
</evidence>
<dbReference type="InterPro" id="IPR018712">
    <property type="entry name" value="Tle1-like_cat"/>
</dbReference>
<dbReference type="KEGG" id="aalt:CC77DRAFT_1025650"/>
<feature type="region of interest" description="Disordered" evidence="1">
    <location>
        <begin position="495"/>
        <end position="516"/>
    </location>
</feature>
<dbReference type="GeneID" id="29111701"/>
<protein>
    <recommendedName>
        <fullName evidence="2">T6SS Phospholipase effector Tle1-like catalytic domain-containing protein</fullName>
    </recommendedName>
</protein>
<feature type="region of interest" description="Disordered" evidence="1">
    <location>
        <begin position="563"/>
        <end position="599"/>
    </location>
</feature>
<dbReference type="Pfam" id="PF09994">
    <property type="entry name" value="T6SS_Tle1-like_cat"/>
    <property type="match status" value="1"/>
</dbReference>
<dbReference type="Proteomes" id="UP000077248">
    <property type="component" value="Unassembled WGS sequence"/>
</dbReference>
<dbReference type="RefSeq" id="XP_018380187.1">
    <property type="nucleotide sequence ID" value="XM_018526107.1"/>
</dbReference>
<accession>A0A177D5H0</accession>
<dbReference type="VEuPathDB" id="FungiDB:CC77DRAFT_1025650"/>
<gene>
    <name evidence="3" type="ORF">CC77DRAFT_1025650</name>
</gene>
<proteinExistence type="predicted"/>
<evidence type="ECO:0000256" key="1">
    <source>
        <dbReference type="SAM" id="MobiDB-lite"/>
    </source>
</evidence>
<feature type="region of interest" description="Disordered" evidence="1">
    <location>
        <begin position="384"/>
        <end position="452"/>
    </location>
</feature>